<protein>
    <submittedName>
        <fullName evidence="5">DUF4349 domain-containing protein</fullName>
    </submittedName>
</protein>
<feature type="domain" description="DUF4349" evidence="4">
    <location>
        <begin position="91"/>
        <end position="300"/>
    </location>
</feature>
<feature type="compositionally biased region" description="Low complexity" evidence="1">
    <location>
        <begin position="312"/>
        <end position="323"/>
    </location>
</feature>
<keyword evidence="2" id="KW-0812">Transmembrane</keyword>
<dbReference type="RefSeq" id="WP_346072633.1">
    <property type="nucleotide sequence ID" value="NZ_BAAAHU010000015.1"/>
</dbReference>
<dbReference type="Pfam" id="PF14257">
    <property type="entry name" value="DUF4349"/>
    <property type="match status" value="1"/>
</dbReference>
<comment type="caution">
    <text evidence="5">The sequence shown here is derived from an EMBL/GenBank/DDBJ whole genome shotgun (WGS) entry which is preliminary data.</text>
</comment>
<keyword evidence="6" id="KW-1185">Reference proteome</keyword>
<evidence type="ECO:0000259" key="4">
    <source>
        <dbReference type="Pfam" id="PF14257"/>
    </source>
</evidence>
<feature type="transmembrane region" description="Helical" evidence="2">
    <location>
        <begin position="277"/>
        <end position="302"/>
    </location>
</feature>
<evidence type="ECO:0000256" key="3">
    <source>
        <dbReference type="SAM" id="SignalP"/>
    </source>
</evidence>
<name>A0ABP4DHS3_9ACTN</name>
<gene>
    <name evidence="5" type="ORF">GCM10009564_18820</name>
</gene>
<dbReference type="InterPro" id="IPR025645">
    <property type="entry name" value="DUF4349"/>
</dbReference>
<feature type="signal peptide" evidence="3">
    <location>
        <begin position="1"/>
        <end position="25"/>
    </location>
</feature>
<feature type="chain" id="PRO_5047515398" evidence="3">
    <location>
        <begin position="26"/>
        <end position="357"/>
    </location>
</feature>
<evidence type="ECO:0000256" key="1">
    <source>
        <dbReference type="SAM" id="MobiDB-lite"/>
    </source>
</evidence>
<feature type="region of interest" description="Disordered" evidence="1">
    <location>
        <begin position="40"/>
        <end position="87"/>
    </location>
</feature>
<dbReference type="Proteomes" id="UP001501072">
    <property type="component" value="Unassembled WGS sequence"/>
</dbReference>
<feature type="compositionally biased region" description="Pro residues" evidence="1">
    <location>
        <begin position="324"/>
        <end position="340"/>
    </location>
</feature>
<evidence type="ECO:0000313" key="5">
    <source>
        <dbReference type="EMBL" id="GAA1007863.1"/>
    </source>
</evidence>
<sequence>MRAHRSARRSARGSARTVRPAPALAGLLLAAALALTGCSAGDSDEGRAGTAATGAARPDAREAAPGAAGGDGDRSTASGTRATAPPRLTAQHIIRTASLTVRVKDVPKALETARTAVENAGGYVGDETTTRDEAGRVRTRVVLRVPTDRYDEVLADLEGTGTLLDRTAKAQDVTDRVVDVESRIKSQRASVARVRALMERATRLSDVVALEGELSRREADLEALLAQQASLKDRTGMATITLSLSEAPAPKAGNDDQPGFTDALAGGWQAFVGVLRWISLAVGAVLPFAGAAALLAVVWRWIVRPRLPRRPAAPASPAAAAPAPASPAPAAPAPASPAPAGPASAGPDPAGEPDEHA</sequence>
<proteinExistence type="predicted"/>
<accession>A0ABP4DHS3</accession>
<feature type="region of interest" description="Disordered" evidence="1">
    <location>
        <begin position="311"/>
        <end position="357"/>
    </location>
</feature>
<evidence type="ECO:0000256" key="2">
    <source>
        <dbReference type="SAM" id="Phobius"/>
    </source>
</evidence>
<organism evidence="5 6">
    <name type="scientific">Streptomyces thermogriseus</name>
    <dbReference type="NCBI Taxonomy" id="75292"/>
    <lineage>
        <taxon>Bacteria</taxon>
        <taxon>Bacillati</taxon>
        <taxon>Actinomycetota</taxon>
        <taxon>Actinomycetes</taxon>
        <taxon>Kitasatosporales</taxon>
        <taxon>Streptomycetaceae</taxon>
        <taxon>Streptomyces</taxon>
    </lineage>
</organism>
<keyword evidence="3" id="KW-0732">Signal</keyword>
<feature type="compositionally biased region" description="Low complexity" evidence="1">
    <location>
        <begin position="48"/>
        <end position="57"/>
    </location>
</feature>
<reference evidence="6" key="1">
    <citation type="journal article" date="2019" name="Int. J. Syst. Evol. Microbiol.">
        <title>The Global Catalogue of Microorganisms (GCM) 10K type strain sequencing project: providing services to taxonomists for standard genome sequencing and annotation.</title>
        <authorList>
            <consortium name="The Broad Institute Genomics Platform"/>
            <consortium name="The Broad Institute Genome Sequencing Center for Infectious Disease"/>
            <person name="Wu L."/>
            <person name="Ma J."/>
        </authorList>
    </citation>
    <scope>NUCLEOTIDE SEQUENCE [LARGE SCALE GENOMIC DNA]</scope>
    <source>
        <strain evidence="6">JCM 11269</strain>
    </source>
</reference>
<dbReference type="EMBL" id="BAAAHU010000015">
    <property type="protein sequence ID" value="GAA1007863.1"/>
    <property type="molecule type" value="Genomic_DNA"/>
</dbReference>
<evidence type="ECO:0000313" key="6">
    <source>
        <dbReference type="Proteomes" id="UP001501072"/>
    </source>
</evidence>
<keyword evidence="2" id="KW-0472">Membrane</keyword>
<keyword evidence="2" id="KW-1133">Transmembrane helix</keyword>